<accession>A0A7N0UWX0</accession>
<protein>
    <submittedName>
        <fullName evidence="2">Uncharacterized protein</fullName>
    </submittedName>
</protein>
<organism evidence="2 3">
    <name type="scientific">Kalanchoe fedtschenkoi</name>
    <name type="common">Lavender scallops</name>
    <name type="synonym">South American air plant</name>
    <dbReference type="NCBI Taxonomy" id="63787"/>
    <lineage>
        <taxon>Eukaryota</taxon>
        <taxon>Viridiplantae</taxon>
        <taxon>Streptophyta</taxon>
        <taxon>Embryophyta</taxon>
        <taxon>Tracheophyta</taxon>
        <taxon>Spermatophyta</taxon>
        <taxon>Magnoliopsida</taxon>
        <taxon>eudicotyledons</taxon>
        <taxon>Gunneridae</taxon>
        <taxon>Pentapetalae</taxon>
        <taxon>Saxifragales</taxon>
        <taxon>Crassulaceae</taxon>
        <taxon>Kalanchoe</taxon>
    </lineage>
</organism>
<name>A0A7N0UWX0_KALFE</name>
<dbReference type="OMA" id="NRHFQTN"/>
<feature type="transmembrane region" description="Helical" evidence="1">
    <location>
        <begin position="34"/>
        <end position="54"/>
    </location>
</feature>
<feature type="transmembrane region" description="Helical" evidence="1">
    <location>
        <begin position="66"/>
        <end position="87"/>
    </location>
</feature>
<feature type="transmembrane region" description="Helical" evidence="1">
    <location>
        <begin position="160"/>
        <end position="177"/>
    </location>
</feature>
<evidence type="ECO:0000256" key="1">
    <source>
        <dbReference type="SAM" id="Phobius"/>
    </source>
</evidence>
<evidence type="ECO:0000313" key="3">
    <source>
        <dbReference type="Proteomes" id="UP000594263"/>
    </source>
</evidence>
<dbReference type="Gramene" id="Kaladp0092s0212.1.v1.1">
    <property type="protein sequence ID" value="Kaladp0092s0212.1.v1.1"/>
    <property type="gene ID" value="Kaladp0092s0212.v1.1"/>
</dbReference>
<dbReference type="AlphaFoldDB" id="A0A7N0UWX0"/>
<evidence type="ECO:0000313" key="2">
    <source>
        <dbReference type="EnsemblPlants" id="Kaladp0092s0212.1.v1.1"/>
    </source>
</evidence>
<keyword evidence="1" id="KW-1133">Transmembrane helix</keyword>
<dbReference type="EnsemblPlants" id="Kaladp0092s0212.1.v1.1">
    <property type="protein sequence ID" value="Kaladp0092s0212.1.v1.1"/>
    <property type="gene ID" value="Kaladp0092s0212.v1.1"/>
</dbReference>
<keyword evidence="1" id="KW-0472">Membrane</keyword>
<sequence>MNNNSNVSPPSSSDDNIGPYRVGIDDSYRSLPSIYFFFLFIWLVSVCSWVLNTYKNRRFQANKLQWALTFAPLIKALQLTLSFLFWYSCYNHQVCSLWMSFGVYVSGVLFQTASSVSFLLISHGYSIMCERLSVSECRKAAALACVFYLTLVGQRASVPYFSVLLLVCHSISFYLIFHHISQNLRVLRDQLTYIEDEDVHAMHDAVHTKYVMFKKFKGAMRAVVMAETMIFINMEASMEQYRLRLFVRESTQLCIFLYIGWVFRSQDFAPRFSVMPAVKSEANAVVPPIYSIEMDAASFKNFRSHEWNLGVQSLHIQNGNVHKSMIVLVRHPHAYSLSACKANSDCGPPKLDLASSKTIQIQTQRFLE</sequence>
<reference evidence="2" key="1">
    <citation type="submission" date="2021-01" db="UniProtKB">
        <authorList>
            <consortium name="EnsemblPlants"/>
        </authorList>
    </citation>
    <scope>IDENTIFICATION</scope>
</reference>
<keyword evidence="3" id="KW-1185">Reference proteome</keyword>
<dbReference type="Proteomes" id="UP000594263">
    <property type="component" value="Unplaced"/>
</dbReference>
<feature type="transmembrane region" description="Helical" evidence="1">
    <location>
        <begin position="99"/>
        <end position="125"/>
    </location>
</feature>
<dbReference type="PANTHER" id="PTHR36329:SF1">
    <property type="entry name" value="TRANSMEMBRANE PROTEIN"/>
    <property type="match status" value="1"/>
</dbReference>
<proteinExistence type="predicted"/>
<keyword evidence="1" id="KW-0812">Transmembrane</keyword>
<dbReference type="PANTHER" id="PTHR36329">
    <property type="entry name" value="TRANSMEMBRANE PROTEIN"/>
    <property type="match status" value="1"/>
</dbReference>